<dbReference type="Pfam" id="PF03729">
    <property type="entry name" value="DUF308"/>
    <property type="match status" value="2"/>
</dbReference>
<accession>A0ABT8R0X8</accession>
<evidence type="ECO:0000313" key="2">
    <source>
        <dbReference type="EMBL" id="MDO1445747.1"/>
    </source>
</evidence>
<dbReference type="PANTHER" id="PTHR34989:SF1">
    <property type="entry name" value="PROTEIN HDED"/>
    <property type="match status" value="1"/>
</dbReference>
<feature type="transmembrane region" description="Helical" evidence="1">
    <location>
        <begin position="129"/>
        <end position="146"/>
    </location>
</feature>
<feature type="transmembrane region" description="Helical" evidence="1">
    <location>
        <begin position="73"/>
        <end position="92"/>
    </location>
</feature>
<dbReference type="EMBL" id="JAUKPO010000002">
    <property type="protein sequence ID" value="MDO1445747.1"/>
    <property type="molecule type" value="Genomic_DNA"/>
</dbReference>
<keyword evidence="1" id="KW-0472">Membrane</keyword>
<dbReference type="RefSeq" id="WP_302036546.1">
    <property type="nucleotide sequence ID" value="NZ_JAUKPO010000002.1"/>
</dbReference>
<keyword evidence="3" id="KW-1185">Reference proteome</keyword>
<organism evidence="2 3">
    <name type="scientific">Rhodocytophaga aerolata</name>
    <dbReference type="NCBI Taxonomy" id="455078"/>
    <lineage>
        <taxon>Bacteria</taxon>
        <taxon>Pseudomonadati</taxon>
        <taxon>Bacteroidota</taxon>
        <taxon>Cytophagia</taxon>
        <taxon>Cytophagales</taxon>
        <taxon>Rhodocytophagaceae</taxon>
        <taxon>Rhodocytophaga</taxon>
    </lineage>
</organism>
<dbReference type="PANTHER" id="PTHR34989">
    <property type="entry name" value="PROTEIN HDED"/>
    <property type="match status" value="1"/>
</dbReference>
<reference evidence="2" key="1">
    <citation type="submission" date="2023-07" db="EMBL/GenBank/DDBJ databases">
        <title>The genome sequence of Rhodocytophaga aerolata KACC 12507.</title>
        <authorList>
            <person name="Zhang X."/>
        </authorList>
    </citation>
    <scope>NUCLEOTIDE SEQUENCE</scope>
    <source>
        <strain evidence="2">KACC 12507</strain>
    </source>
</reference>
<dbReference type="InterPro" id="IPR052712">
    <property type="entry name" value="Acid_resist_chaperone_HdeD"/>
</dbReference>
<dbReference type="Proteomes" id="UP001168528">
    <property type="component" value="Unassembled WGS sequence"/>
</dbReference>
<feature type="transmembrane region" description="Helical" evidence="1">
    <location>
        <begin position="152"/>
        <end position="172"/>
    </location>
</feature>
<proteinExistence type="predicted"/>
<feature type="transmembrane region" description="Helical" evidence="1">
    <location>
        <begin position="98"/>
        <end position="117"/>
    </location>
</feature>
<evidence type="ECO:0000256" key="1">
    <source>
        <dbReference type="SAM" id="Phobius"/>
    </source>
</evidence>
<feature type="transmembrane region" description="Helical" evidence="1">
    <location>
        <begin position="12"/>
        <end position="34"/>
    </location>
</feature>
<sequence length="215" mass="23319">MTLTVFNQSETKLVAVKGVLSTVFGLACIIALFFEDKNFTILAYTFGTATAISGLLTLLSIIHTKTEIRNFGLFHYEGLLSLLLGIWVLTFPAAAMNVFMGMLGGICAGMGLVQIALAFDLRSYTVKEGILIFSGIVTVLLGIILMNNPYAIAAFINLLLGVFFSAMGGRIIRSAYQKLKTTLNVPPKQPVKTLSMQPTYSYAAVPVEQQKSSME</sequence>
<feature type="transmembrane region" description="Helical" evidence="1">
    <location>
        <begin position="40"/>
        <end position="61"/>
    </location>
</feature>
<protein>
    <submittedName>
        <fullName evidence="2">DUF308 domain-containing protein</fullName>
    </submittedName>
</protein>
<keyword evidence="1" id="KW-1133">Transmembrane helix</keyword>
<evidence type="ECO:0000313" key="3">
    <source>
        <dbReference type="Proteomes" id="UP001168528"/>
    </source>
</evidence>
<comment type="caution">
    <text evidence="2">The sequence shown here is derived from an EMBL/GenBank/DDBJ whole genome shotgun (WGS) entry which is preliminary data.</text>
</comment>
<keyword evidence="1" id="KW-0812">Transmembrane</keyword>
<dbReference type="InterPro" id="IPR005325">
    <property type="entry name" value="DUF308_memb"/>
</dbReference>
<name>A0ABT8R0X8_9BACT</name>
<gene>
    <name evidence="2" type="ORF">Q0590_05770</name>
</gene>